<organism evidence="3 4">
    <name type="scientific">Dietzia aurantiaca</name>
    <dbReference type="NCBI Taxonomy" id="983873"/>
    <lineage>
        <taxon>Bacteria</taxon>
        <taxon>Bacillati</taxon>
        <taxon>Actinomycetota</taxon>
        <taxon>Actinomycetes</taxon>
        <taxon>Mycobacteriales</taxon>
        <taxon>Dietziaceae</taxon>
        <taxon>Dietzia</taxon>
    </lineage>
</organism>
<feature type="region of interest" description="Disordered" evidence="1">
    <location>
        <begin position="26"/>
        <end position="57"/>
    </location>
</feature>
<feature type="chain" id="PRO_5045888711" evidence="2">
    <location>
        <begin position="28"/>
        <end position="289"/>
    </location>
</feature>
<keyword evidence="2" id="KW-0732">Signal</keyword>
<keyword evidence="4" id="KW-1185">Reference proteome</keyword>
<dbReference type="InterPro" id="IPR006311">
    <property type="entry name" value="TAT_signal"/>
</dbReference>
<evidence type="ECO:0000313" key="3">
    <source>
        <dbReference type="EMBL" id="MFC4755121.1"/>
    </source>
</evidence>
<evidence type="ECO:0000256" key="2">
    <source>
        <dbReference type="SAM" id="SignalP"/>
    </source>
</evidence>
<feature type="signal peptide" evidence="2">
    <location>
        <begin position="1"/>
        <end position="27"/>
    </location>
</feature>
<proteinExistence type="predicted"/>
<accession>A0ABV9PUN7</accession>
<dbReference type="Gene3D" id="3.40.50.1980">
    <property type="entry name" value="Nitrogenase molybdenum iron protein domain"/>
    <property type="match status" value="1"/>
</dbReference>
<dbReference type="Proteomes" id="UP001595836">
    <property type="component" value="Unassembled WGS sequence"/>
</dbReference>
<dbReference type="SUPFAM" id="SSF53807">
    <property type="entry name" value="Helical backbone' metal receptor"/>
    <property type="match status" value="1"/>
</dbReference>
<feature type="compositionally biased region" description="Low complexity" evidence="1">
    <location>
        <begin position="32"/>
        <end position="47"/>
    </location>
</feature>
<feature type="region of interest" description="Disordered" evidence="1">
    <location>
        <begin position="89"/>
        <end position="113"/>
    </location>
</feature>
<name>A0ABV9PUN7_9ACTN</name>
<gene>
    <name evidence="3" type="ORF">ACFO7U_10030</name>
</gene>
<evidence type="ECO:0000256" key="1">
    <source>
        <dbReference type="SAM" id="MobiDB-lite"/>
    </source>
</evidence>
<sequence length="289" mass="30187">MTSRRDLLRLALGAGLATVGMSACARAEDPGRTTTTPSTPGASTSGSLAPPEPVRTVTPDAPVRRVVAMSSADLDVLLTLDHAPTAAWAADGAGPRPWREQPAPPAPEWSEAGPPSLRSLLPFGVDAFAMASADVTESQLRAYERLGAVIVGPEGRPGWRDHLHLIADAVGADPAPADEATGVVLEAWAERQRRLGVEGFVVVIGTGADPDTAVATLAADAPLLAELRALGFDAVTFPGPVVFRELRRPGVQVVRVDPRDGDLVAAVRQPSVSSLPWALDRLVRGRRPG</sequence>
<dbReference type="PROSITE" id="PS51257">
    <property type="entry name" value="PROKAR_LIPOPROTEIN"/>
    <property type="match status" value="1"/>
</dbReference>
<protein>
    <submittedName>
        <fullName evidence="3">ABC transporter substrate-binding protein</fullName>
    </submittedName>
</protein>
<dbReference type="PROSITE" id="PS51318">
    <property type="entry name" value="TAT"/>
    <property type="match status" value="1"/>
</dbReference>
<dbReference type="EMBL" id="JBHSHP010000022">
    <property type="protein sequence ID" value="MFC4755121.1"/>
    <property type="molecule type" value="Genomic_DNA"/>
</dbReference>
<reference evidence="4" key="1">
    <citation type="journal article" date="2019" name="Int. J. Syst. Evol. Microbiol.">
        <title>The Global Catalogue of Microorganisms (GCM) 10K type strain sequencing project: providing services to taxonomists for standard genome sequencing and annotation.</title>
        <authorList>
            <consortium name="The Broad Institute Genomics Platform"/>
            <consortium name="The Broad Institute Genome Sequencing Center for Infectious Disease"/>
            <person name="Wu L."/>
            <person name="Ma J."/>
        </authorList>
    </citation>
    <scope>NUCLEOTIDE SEQUENCE [LARGE SCALE GENOMIC DNA]</scope>
    <source>
        <strain evidence="4">JCM 11882</strain>
    </source>
</reference>
<comment type="caution">
    <text evidence="3">The sequence shown here is derived from an EMBL/GenBank/DDBJ whole genome shotgun (WGS) entry which is preliminary data.</text>
</comment>
<dbReference type="RefSeq" id="WP_344990736.1">
    <property type="nucleotide sequence ID" value="NZ_BAABCD010000015.1"/>
</dbReference>
<evidence type="ECO:0000313" key="4">
    <source>
        <dbReference type="Proteomes" id="UP001595836"/>
    </source>
</evidence>